<keyword evidence="2" id="KW-1185">Reference proteome</keyword>
<name>U5D6G7_AMBTC</name>
<reference evidence="2" key="1">
    <citation type="journal article" date="2013" name="Science">
        <title>The Amborella genome and the evolution of flowering plants.</title>
        <authorList>
            <consortium name="Amborella Genome Project"/>
        </authorList>
    </citation>
    <scope>NUCLEOTIDE SEQUENCE [LARGE SCALE GENOMIC DNA]</scope>
</reference>
<dbReference type="Gramene" id="ERN17845">
    <property type="protein sequence ID" value="ERN17845"/>
    <property type="gene ID" value="AMTR_s00047p00199500"/>
</dbReference>
<protein>
    <submittedName>
        <fullName evidence="1">Uncharacterized protein</fullName>
    </submittedName>
</protein>
<evidence type="ECO:0000313" key="2">
    <source>
        <dbReference type="Proteomes" id="UP000017836"/>
    </source>
</evidence>
<gene>
    <name evidence="1" type="ORF">AMTR_s00047p00199500</name>
</gene>
<dbReference type="EMBL" id="KI392311">
    <property type="protein sequence ID" value="ERN17845.1"/>
    <property type="molecule type" value="Genomic_DNA"/>
</dbReference>
<accession>U5D6G7</accession>
<proteinExistence type="predicted"/>
<organism evidence="1 2">
    <name type="scientific">Amborella trichopoda</name>
    <dbReference type="NCBI Taxonomy" id="13333"/>
    <lineage>
        <taxon>Eukaryota</taxon>
        <taxon>Viridiplantae</taxon>
        <taxon>Streptophyta</taxon>
        <taxon>Embryophyta</taxon>
        <taxon>Tracheophyta</taxon>
        <taxon>Spermatophyta</taxon>
        <taxon>Magnoliopsida</taxon>
        <taxon>Amborellales</taxon>
        <taxon>Amborellaceae</taxon>
        <taxon>Amborella</taxon>
    </lineage>
</organism>
<dbReference type="HOGENOM" id="CLU_1442887_0_0_1"/>
<dbReference type="AlphaFoldDB" id="U5D6G7"/>
<dbReference type="Proteomes" id="UP000017836">
    <property type="component" value="Unassembled WGS sequence"/>
</dbReference>
<evidence type="ECO:0000313" key="1">
    <source>
        <dbReference type="EMBL" id="ERN17845.1"/>
    </source>
</evidence>
<sequence length="188" mass="20237">MDSLGYSEWEAGLGCVEAEPRKLPSSQYKGVVPQPNAHKPSFISYLTAFIPSLESRAWDTLDVVLEAIGVFSMVDLTAVSGDLETVSEDSWDDLMVVSESALLVVSDDFAAVPGLSSTAVSEPSITVLEALSISVSQEFLVVSEALEAVLRAVLGSVFFAEVLGVDFPEAFEESGEACRRHFTERPKN</sequence>